<dbReference type="PANTHER" id="PTHR31650">
    <property type="entry name" value="O-ACYLTRANSFERASE (WSD1-LIKE) FAMILY PROTEIN"/>
    <property type="match status" value="1"/>
</dbReference>
<dbReference type="InterPro" id="IPR014292">
    <property type="entry name" value="Acyl_transf_WS/DGAT"/>
</dbReference>
<comment type="catalytic activity">
    <reaction evidence="10 11">
        <text>an acyl-CoA + a 1,2-diacyl-sn-glycerol = a triacyl-sn-glycerol + CoA</text>
        <dbReference type="Rhea" id="RHEA:10868"/>
        <dbReference type="ChEBI" id="CHEBI:17815"/>
        <dbReference type="ChEBI" id="CHEBI:57287"/>
        <dbReference type="ChEBI" id="CHEBI:58342"/>
        <dbReference type="ChEBI" id="CHEBI:64615"/>
        <dbReference type="EC" id="2.3.1.20"/>
    </reaction>
</comment>
<protein>
    <recommendedName>
        <fullName evidence="4 11">Diacylglycerol O-acyltransferase</fullName>
        <ecNumber evidence="4 11">2.3.1.20</ecNumber>
    </recommendedName>
</protein>
<dbReference type="InterPro" id="IPR045034">
    <property type="entry name" value="O-acyltransferase_WSD1-like"/>
</dbReference>
<evidence type="ECO:0000256" key="8">
    <source>
        <dbReference type="ARBA" id="ARBA00023098"/>
    </source>
</evidence>
<evidence type="ECO:0000259" key="13">
    <source>
        <dbReference type="Pfam" id="PF06974"/>
    </source>
</evidence>
<comment type="pathway">
    <text evidence="1 11">Glycerolipid metabolism; triacylglycerol biosynthesis.</text>
</comment>
<evidence type="ECO:0000256" key="11">
    <source>
        <dbReference type="RuleBase" id="RU361241"/>
    </source>
</evidence>
<dbReference type="InterPro" id="IPR023213">
    <property type="entry name" value="CAT-like_dom_sf"/>
</dbReference>
<dbReference type="GO" id="GO:0019432">
    <property type="term" value="P:triglyceride biosynthetic process"/>
    <property type="evidence" value="ECO:0007669"/>
    <property type="project" value="TreeGrafter"/>
</dbReference>
<feature type="domain" description="O-acyltransferase WSD1-like N-terminal" evidence="12">
    <location>
        <begin position="1"/>
        <end position="264"/>
    </location>
</feature>
<evidence type="ECO:0000256" key="10">
    <source>
        <dbReference type="ARBA" id="ARBA00048109"/>
    </source>
</evidence>
<evidence type="ECO:0000259" key="12">
    <source>
        <dbReference type="Pfam" id="PF03007"/>
    </source>
</evidence>
<keyword evidence="9 11" id="KW-0012">Acyltransferase</keyword>
<dbReference type="SUPFAM" id="SSF52777">
    <property type="entry name" value="CoA-dependent acyltransferases"/>
    <property type="match status" value="1"/>
</dbReference>
<proteinExistence type="inferred from homology"/>
<keyword evidence="8 11" id="KW-0443">Lipid metabolism</keyword>
<dbReference type="EC" id="2.3.1.20" evidence="4 11"/>
<dbReference type="GO" id="GO:0071731">
    <property type="term" value="P:response to nitric oxide"/>
    <property type="evidence" value="ECO:0007669"/>
    <property type="project" value="TreeGrafter"/>
</dbReference>
<dbReference type="Proteomes" id="UP000193577">
    <property type="component" value="Unassembled WGS sequence"/>
</dbReference>
<comment type="pathway">
    <text evidence="2">Lipid metabolism.</text>
</comment>
<reference evidence="14 15" key="1">
    <citation type="submission" date="2017-04" db="EMBL/GenBank/DDBJ databases">
        <title>The new phylogeny of genus Mycobacterium.</title>
        <authorList>
            <person name="Tortoli E."/>
            <person name="Trovato A."/>
            <person name="Cirillo D.M."/>
        </authorList>
    </citation>
    <scope>NUCLEOTIDE SEQUENCE [LARGE SCALE GENOMIC DNA]</scope>
    <source>
        <strain evidence="14 15">KCTC 19819</strain>
    </source>
</reference>
<dbReference type="PANTHER" id="PTHR31650:SF1">
    <property type="entry name" value="WAX ESTER SYNTHASE_DIACYLGLYCEROL ACYLTRANSFERASE 4-RELATED"/>
    <property type="match status" value="1"/>
</dbReference>
<sequence length="473" mass="50727">MTTLDAGFLQAEDSDRHVSLAIGGLALLAGPVPDQSVLRRTLGERMRACPRFSQRIQLHPFDIGPPEWVDDDDFDITRHVRRIGVPQPGGDAELHRLVAEVMAWRLDRSRPLWEIWVIEGLSEGRWAMLMKVHHCIADGIATAHMLAGLADGGAGAAFAERTRAAGPAAATSTVAAAAVDPRSGGLDPLHWIGGLRGAASAMAAATVTAVQGASELAAGLIGAAPTSSLNGPMTNLRRFGAVRIALADVRRVCATFDVTVNDVALAALAESYRNTLIRHGEQPQHDSLRTLVPVSVRSLDEFDKTDNRVSVMLPYLPVEEANPVQRLRMVHARLTRTKSAGQRQAGSAVVALANRVPYPLTAWTVRLATRLPQRGVVALATNVPGPRQRLSILGCPVTDVLPVPPIAMQLRTGVAILSYGDDLYFGILADFDAVPDIDELARGVQVAVDRLVAASKRRKTARHRHGLQLVVNG</sequence>
<name>A0AA91PGE1_9MYCO</name>
<dbReference type="GO" id="GO:0051701">
    <property type="term" value="P:biological process involved in interaction with host"/>
    <property type="evidence" value="ECO:0007669"/>
    <property type="project" value="TreeGrafter"/>
</dbReference>
<evidence type="ECO:0000313" key="14">
    <source>
        <dbReference type="EMBL" id="OSC34930.1"/>
    </source>
</evidence>
<comment type="similarity">
    <text evidence="3 11">Belongs to the long-chain O-acyltransferase family.</text>
</comment>
<evidence type="ECO:0000256" key="3">
    <source>
        <dbReference type="ARBA" id="ARBA00009587"/>
    </source>
</evidence>
<dbReference type="InterPro" id="IPR004255">
    <property type="entry name" value="O-acyltransferase_WSD1_N"/>
</dbReference>
<evidence type="ECO:0000313" key="15">
    <source>
        <dbReference type="Proteomes" id="UP000193577"/>
    </source>
</evidence>
<dbReference type="InterPro" id="IPR009721">
    <property type="entry name" value="O-acyltransferase_WSD1_C"/>
</dbReference>
<gene>
    <name evidence="14" type="ORF">B8W67_05035</name>
</gene>
<evidence type="ECO:0000256" key="7">
    <source>
        <dbReference type="ARBA" id="ARBA00022798"/>
    </source>
</evidence>
<dbReference type="NCBIfam" id="TIGR02946">
    <property type="entry name" value="acyl_WS_DGAT"/>
    <property type="match status" value="1"/>
</dbReference>
<dbReference type="GO" id="GO:0001666">
    <property type="term" value="P:response to hypoxia"/>
    <property type="evidence" value="ECO:0007669"/>
    <property type="project" value="TreeGrafter"/>
</dbReference>
<evidence type="ECO:0000256" key="1">
    <source>
        <dbReference type="ARBA" id="ARBA00004771"/>
    </source>
</evidence>
<dbReference type="GO" id="GO:0005886">
    <property type="term" value="C:plasma membrane"/>
    <property type="evidence" value="ECO:0007669"/>
    <property type="project" value="TreeGrafter"/>
</dbReference>
<keyword evidence="5 11" id="KW-0444">Lipid biosynthesis</keyword>
<accession>A0AA91PGE1</accession>
<dbReference type="AlphaFoldDB" id="A0AA91PGE1"/>
<dbReference type="RefSeq" id="WP_085302600.1">
    <property type="nucleotide sequence ID" value="NZ_AP022594.1"/>
</dbReference>
<dbReference type="Gene3D" id="3.30.559.10">
    <property type="entry name" value="Chloramphenicol acetyltransferase-like domain"/>
    <property type="match status" value="1"/>
</dbReference>
<dbReference type="GO" id="GO:0006071">
    <property type="term" value="P:glycerol metabolic process"/>
    <property type="evidence" value="ECO:0007669"/>
    <property type="project" value="UniProtKB-KW"/>
</dbReference>
<organism evidence="14 15">
    <name type="scientific">Mycolicibacillus koreensis</name>
    <dbReference type="NCBI Taxonomy" id="1069220"/>
    <lineage>
        <taxon>Bacteria</taxon>
        <taxon>Bacillati</taxon>
        <taxon>Actinomycetota</taxon>
        <taxon>Actinomycetes</taxon>
        <taxon>Mycobacteriales</taxon>
        <taxon>Mycobacteriaceae</taxon>
        <taxon>Mycolicibacillus</taxon>
    </lineage>
</organism>
<feature type="domain" description="O-acyltransferase WSD1 C-terminal" evidence="13">
    <location>
        <begin position="307"/>
        <end position="449"/>
    </location>
</feature>
<evidence type="ECO:0000256" key="2">
    <source>
        <dbReference type="ARBA" id="ARBA00005189"/>
    </source>
</evidence>
<dbReference type="EMBL" id="NCXO01000007">
    <property type="protein sequence ID" value="OSC34930.1"/>
    <property type="molecule type" value="Genomic_DNA"/>
</dbReference>
<keyword evidence="15" id="KW-1185">Reference proteome</keyword>
<dbReference type="Pfam" id="PF03007">
    <property type="entry name" value="WS_DGAT_cat"/>
    <property type="match status" value="1"/>
</dbReference>
<comment type="caution">
    <text evidence="14">The sequence shown here is derived from an EMBL/GenBank/DDBJ whole genome shotgun (WGS) entry which is preliminary data.</text>
</comment>
<evidence type="ECO:0000256" key="4">
    <source>
        <dbReference type="ARBA" id="ARBA00013244"/>
    </source>
</evidence>
<keyword evidence="7 11" id="KW-0319">Glycerol metabolism</keyword>
<evidence type="ECO:0000256" key="6">
    <source>
        <dbReference type="ARBA" id="ARBA00022679"/>
    </source>
</evidence>
<keyword evidence="6 11" id="KW-0808">Transferase</keyword>
<evidence type="ECO:0000256" key="5">
    <source>
        <dbReference type="ARBA" id="ARBA00022516"/>
    </source>
</evidence>
<evidence type="ECO:0000256" key="9">
    <source>
        <dbReference type="ARBA" id="ARBA00023315"/>
    </source>
</evidence>
<dbReference type="Pfam" id="PF06974">
    <property type="entry name" value="WS_DGAT_C"/>
    <property type="match status" value="1"/>
</dbReference>
<dbReference type="GO" id="GO:0004144">
    <property type="term" value="F:diacylglycerol O-acyltransferase activity"/>
    <property type="evidence" value="ECO:0007669"/>
    <property type="project" value="UniProtKB-EC"/>
</dbReference>